<dbReference type="AlphaFoldDB" id="A0A3N4GSI5"/>
<dbReference type="Proteomes" id="UP000273977">
    <property type="component" value="Unassembled WGS sequence"/>
</dbReference>
<dbReference type="HAMAP" id="MF_01930">
    <property type="entry name" value="PurN"/>
    <property type="match status" value="1"/>
</dbReference>
<dbReference type="PROSITE" id="PS00373">
    <property type="entry name" value="GART"/>
    <property type="match status" value="1"/>
</dbReference>
<comment type="caution">
    <text evidence="8">The sequence shown here is derived from an EMBL/GenBank/DDBJ whole genome shotgun (WGS) entry which is preliminary data.</text>
</comment>
<evidence type="ECO:0000256" key="1">
    <source>
        <dbReference type="ARBA" id="ARBA00005054"/>
    </source>
</evidence>
<evidence type="ECO:0000313" key="8">
    <source>
        <dbReference type="EMBL" id="RPA63646.1"/>
    </source>
</evidence>
<protein>
    <recommendedName>
        <fullName evidence="6">Phosphoribosylglycinamide formyltransferase</fullName>
        <ecNumber evidence="6">2.1.2.2</ecNumber>
    </recommendedName>
    <alternativeName>
        <fullName evidence="6">5'-phosphoribosylglycinamide transformylase</fullName>
    </alternativeName>
    <alternativeName>
        <fullName evidence="6">GAR transformylase</fullName>
        <shortName evidence="6">GART</shortName>
    </alternativeName>
</protein>
<feature type="active site" description="Proton donor" evidence="6">
    <location>
        <position position="108"/>
    </location>
</feature>
<evidence type="ECO:0000256" key="3">
    <source>
        <dbReference type="ARBA" id="ARBA00022755"/>
    </source>
</evidence>
<dbReference type="InterPro" id="IPR001555">
    <property type="entry name" value="GART_AS"/>
</dbReference>
<sequence length="189" mass="20674">MKLGLMASGNGTNVQAIIDAVSKQEISGQISCIVTDNPKAYVIERAKKAGIPYLLAQPKAYDNRQAWEEAIVTYLRQQGVDLVVLAGFMRIVGQPLLDAFPNSIINIHPALLPAFPGRDGIGDAYKAKVSQTGVTVHYVDEGIDTGEIIAQESLTIEADWTLDDLAAHIHDIEHDLYPKVIEQLIQNQK</sequence>
<organism evidence="8 9">
    <name type="scientific">Aerococcus agrisoli</name>
    <dbReference type="NCBI Taxonomy" id="2487350"/>
    <lineage>
        <taxon>Bacteria</taxon>
        <taxon>Bacillati</taxon>
        <taxon>Bacillota</taxon>
        <taxon>Bacilli</taxon>
        <taxon>Lactobacillales</taxon>
        <taxon>Aerococcaceae</taxon>
        <taxon>Aerococcus</taxon>
    </lineage>
</organism>
<feature type="binding site" evidence="6">
    <location>
        <begin position="11"/>
        <end position="13"/>
    </location>
    <ligand>
        <name>N(1)-(5-phospho-beta-D-ribosyl)glycinamide</name>
        <dbReference type="ChEBI" id="CHEBI:143788"/>
    </ligand>
</feature>
<feature type="site" description="Raises pKa of active site His" evidence="6">
    <location>
        <position position="144"/>
    </location>
</feature>
<feature type="binding site" evidence="6">
    <location>
        <begin position="89"/>
        <end position="92"/>
    </location>
    <ligand>
        <name>(6R)-10-formyltetrahydrofolate</name>
        <dbReference type="ChEBI" id="CHEBI:195366"/>
    </ligand>
</feature>
<dbReference type="InterPro" id="IPR036477">
    <property type="entry name" value="Formyl_transf_N_sf"/>
</dbReference>
<comment type="function">
    <text evidence="6">Catalyzes the transfer of a formyl group from 10-formyltetrahydrofolate to 5-phospho-ribosyl-glycinamide (GAR), producing 5-phospho-ribosyl-N-formylglycinamide (FGAR) and tetrahydrofolate.</text>
</comment>
<dbReference type="SUPFAM" id="SSF53328">
    <property type="entry name" value="Formyltransferase"/>
    <property type="match status" value="1"/>
</dbReference>
<dbReference type="EC" id="2.1.2.2" evidence="6"/>
<evidence type="ECO:0000256" key="5">
    <source>
        <dbReference type="ARBA" id="ARBA00047664"/>
    </source>
</evidence>
<reference evidence="8 9" key="1">
    <citation type="submission" date="2018-11" db="EMBL/GenBank/DDBJ databases">
        <title>Aerococcus sp. SJQ22, whole genome shotgun sequence.</title>
        <authorList>
            <person name="Sun L."/>
            <person name="Gao X."/>
            <person name="Chen W."/>
            <person name="Huang K."/>
        </authorList>
    </citation>
    <scope>NUCLEOTIDE SEQUENCE [LARGE SCALE GENOMIC DNA]</scope>
    <source>
        <strain evidence="8 9">SJQ22</strain>
    </source>
</reference>
<keyword evidence="3 6" id="KW-0658">Purine biosynthesis</keyword>
<accession>A0A3N4GSI5</accession>
<proteinExistence type="inferred from homology"/>
<dbReference type="Gene3D" id="3.40.50.170">
    <property type="entry name" value="Formyl transferase, N-terminal domain"/>
    <property type="match status" value="1"/>
</dbReference>
<evidence type="ECO:0000256" key="6">
    <source>
        <dbReference type="HAMAP-Rule" id="MF_01930"/>
    </source>
</evidence>
<name>A0A3N4GSI5_9LACT</name>
<dbReference type="CDD" id="cd08645">
    <property type="entry name" value="FMT_core_GART"/>
    <property type="match status" value="1"/>
</dbReference>
<comment type="similarity">
    <text evidence="4 6">Belongs to the GART family.</text>
</comment>
<gene>
    <name evidence="6 8" type="primary">purN</name>
    <name evidence="8" type="ORF">EF384_01625</name>
</gene>
<feature type="domain" description="Formyl transferase N-terminal" evidence="7">
    <location>
        <begin position="2"/>
        <end position="181"/>
    </location>
</feature>
<dbReference type="InterPro" id="IPR004607">
    <property type="entry name" value="GART"/>
</dbReference>
<dbReference type="GO" id="GO:0004644">
    <property type="term" value="F:phosphoribosylglycinamide formyltransferase activity"/>
    <property type="evidence" value="ECO:0007669"/>
    <property type="project" value="UniProtKB-UniRule"/>
</dbReference>
<dbReference type="GO" id="GO:0005829">
    <property type="term" value="C:cytosol"/>
    <property type="evidence" value="ECO:0007669"/>
    <property type="project" value="TreeGrafter"/>
</dbReference>
<dbReference type="PANTHER" id="PTHR43369">
    <property type="entry name" value="PHOSPHORIBOSYLGLYCINAMIDE FORMYLTRANSFERASE"/>
    <property type="match status" value="1"/>
</dbReference>
<dbReference type="InterPro" id="IPR002376">
    <property type="entry name" value="Formyl_transf_N"/>
</dbReference>
<dbReference type="PANTHER" id="PTHR43369:SF2">
    <property type="entry name" value="PHOSPHORIBOSYLGLYCINAMIDE FORMYLTRANSFERASE"/>
    <property type="match status" value="1"/>
</dbReference>
<evidence type="ECO:0000256" key="4">
    <source>
        <dbReference type="ARBA" id="ARBA00038440"/>
    </source>
</evidence>
<evidence type="ECO:0000256" key="2">
    <source>
        <dbReference type="ARBA" id="ARBA00022679"/>
    </source>
</evidence>
<comment type="catalytic activity">
    <reaction evidence="5 6">
        <text>N(1)-(5-phospho-beta-D-ribosyl)glycinamide + (6R)-10-formyltetrahydrofolate = N(2)-formyl-N(1)-(5-phospho-beta-D-ribosyl)glycinamide + (6S)-5,6,7,8-tetrahydrofolate + H(+)</text>
        <dbReference type="Rhea" id="RHEA:15053"/>
        <dbReference type="ChEBI" id="CHEBI:15378"/>
        <dbReference type="ChEBI" id="CHEBI:57453"/>
        <dbReference type="ChEBI" id="CHEBI:143788"/>
        <dbReference type="ChEBI" id="CHEBI:147286"/>
        <dbReference type="ChEBI" id="CHEBI:195366"/>
        <dbReference type="EC" id="2.1.2.2"/>
    </reaction>
</comment>
<keyword evidence="9" id="KW-1185">Reference proteome</keyword>
<dbReference type="RefSeq" id="WP_123779244.1">
    <property type="nucleotide sequence ID" value="NZ_RKMG01000003.1"/>
</dbReference>
<feature type="binding site" evidence="6">
    <location>
        <position position="64"/>
    </location>
    <ligand>
        <name>(6R)-10-formyltetrahydrofolate</name>
        <dbReference type="ChEBI" id="CHEBI:195366"/>
    </ligand>
</feature>
<dbReference type="OrthoDB" id="9806170at2"/>
<dbReference type="UniPathway" id="UPA00074">
    <property type="reaction ID" value="UER00126"/>
</dbReference>
<evidence type="ECO:0000259" key="7">
    <source>
        <dbReference type="Pfam" id="PF00551"/>
    </source>
</evidence>
<evidence type="ECO:0000313" key="9">
    <source>
        <dbReference type="Proteomes" id="UP000273977"/>
    </source>
</evidence>
<dbReference type="Pfam" id="PF00551">
    <property type="entry name" value="Formyl_trans_N"/>
    <property type="match status" value="1"/>
</dbReference>
<comment type="pathway">
    <text evidence="1 6">Purine metabolism; IMP biosynthesis via de novo pathway; N(2)-formyl-N(1)-(5-phospho-D-ribosyl)glycinamide from N(1)-(5-phospho-D-ribosyl)glycinamide (10-formyl THF route): step 1/1.</text>
</comment>
<keyword evidence="2 6" id="KW-0808">Transferase</keyword>
<dbReference type="GO" id="GO:0006189">
    <property type="term" value="P:'de novo' IMP biosynthetic process"/>
    <property type="evidence" value="ECO:0007669"/>
    <property type="project" value="UniProtKB-UniRule"/>
</dbReference>
<dbReference type="EMBL" id="RKMG01000003">
    <property type="protein sequence ID" value="RPA63646.1"/>
    <property type="molecule type" value="Genomic_DNA"/>
</dbReference>
<feature type="binding site" evidence="6">
    <location>
        <position position="106"/>
    </location>
    <ligand>
        <name>(6R)-10-formyltetrahydrofolate</name>
        <dbReference type="ChEBI" id="CHEBI:195366"/>
    </ligand>
</feature>
<dbReference type="NCBIfam" id="TIGR00639">
    <property type="entry name" value="PurN"/>
    <property type="match status" value="1"/>
</dbReference>